<keyword evidence="5" id="KW-0732">Signal</keyword>
<feature type="transmembrane region" description="Helical" evidence="4">
    <location>
        <begin position="84"/>
        <end position="102"/>
    </location>
</feature>
<dbReference type="SUPFAM" id="SSF103473">
    <property type="entry name" value="MFS general substrate transporter"/>
    <property type="match status" value="1"/>
</dbReference>
<feature type="transmembrane region" description="Helical" evidence="4">
    <location>
        <begin position="369"/>
        <end position="388"/>
    </location>
</feature>
<dbReference type="Gene3D" id="1.20.1250.20">
    <property type="entry name" value="MFS general substrate transporter like domains"/>
    <property type="match status" value="1"/>
</dbReference>
<evidence type="ECO:0000256" key="3">
    <source>
        <dbReference type="ARBA" id="ARBA00023136"/>
    </source>
</evidence>
<evidence type="ECO:0000256" key="2">
    <source>
        <dbReference type="ARBA" id="ARBA00022989"/>
    </source>
</evidence>
<feature type="transmembrane region" description="Helical" evidence="4">
    <location>
        <begin position="284"/>
        <end position="301"/>
    </location>
</feature>
<protein>
    <submittedName>
        <fullName evidence="7">MFS transporter</fullName>
    </submittedName>
</protein>
<dbReference type="PANTHER" id="PTHR42910:SF1">
    <property type="entry name" value="MAJOR FACILITATOR SUPERFAMILY (MFS) PROFILE DOMAIN-CONTAINING PROTEIN"/>
    <property type="match status" value="1"/>
</dbReference>
<dbReference type="CDD" id="cd17324">
    <property type="entry name" value="MFS_NepI_like"/>
    <property type="match status" value="1"/>
</dbReference>
<dbReference type="InterPro" id="IPR036259">
    <property type="entry name" value="MFS_trans_sf"/>
</dbReference>
<reference evidence="8" key="1">
    <citation type="submission" date="2023-07" db="EMBL/GenBank/DDBJ databases">
        <title>Draft genome sequence of Agarivorans aestuarii strain ZMCS4, a CAZymes producing bacteria isolated from the marine brown algae Clodostephus spongiosus.</title>
        <authorList>
            <person name="Lorente B."/>
            <person name="Cabral C."/>
            <person name="Frias J."/>
            <person name="Faria J."/>
            <person name="Toubarro D."/>
        </authorList>
    </citation>
    <scope>NUCLEOTIDE SEQUENCE [LARGE SCALE GENOMIC DNA]</scope>
    <source>
        <strain evidence="8">ZMCS4</strain>
    </source>
</reference>
<evidence type="ECO:0000313" key="7">
    <source>
        <dbReference type="EMBL" id="MEE1673766.1"/>
    </source>
</evidence>
<feature type="transmembrane region" description="Helical" evidence="4">
    <location>
        <begin position="223"/>
        <end position="244"/>
    </location>
</feature>
<evidence type="ECO:0000259" key="6">
    <source>
        <dbReference type="PROSITE" id="PS50850"/>
    </source>
</evidence>
<feature type="transmembrane region" description="Helical" evidence="4">
    <location>
        <begin position="256"/>
        <end position="277"/>
    </location>
</feature>
<dbReference type="Proteomes" id="UP001310248">
    <property type="component" value="Unassembled WGS sequence"/>
</dbReference>
<dbReference type="PROSITE" id="PS50850">
    <property type="entry name" value="MFS"/>
    <property type="match status" value="1"/>
</dbReference>
<feature type="transmembrane region" description="Helical" evidence="4">
    <location>
        <begin position="141"/>
        <end position="159"/>
    </location>
</feature>
<keyword evidence="3 4" id="KW-0472">Membrane</keyword>
<dbReference type="EMBL" id="JAYDYW010000006">
    <property type="protein sequence ID" value="MEE1673766.1"/>
    <property type="molecule type" value="Genomic_DNA"/>
</dbReference>
<keyword evidence="2 4" id="KW-1133">Transmembrane helix</keyword>
<keyword evidence="8" id="KW-1185">Reference proteome</keyword>
<proteinExistence type="predicted"/>
<feature type="domain" description="Major facilitator superfamily (MFS) profile" evidence="6">
    <location>
        <begin position="16"/>
        <end position="396"/>
    </location>
</feature>
<name>A0ABU7G3G6_9ALTE</name>
<feature type="signal peptide" evidence="5">
    <location>
        <begin position="1"/>
        <end position="30"/>
    </location>
</feature>
<dbReference type="InterPro" id="IPR011701">
    <property type="entry name" value="MFS"/>
</dbReference>
<feature type="transmembrane region" description="Helical" evidence="4">
    <location>
        <begin position="171"/>
        <end position="191"/>
    </location>
</feature>
<evidence type="ECO:0000256" key="4">
    <source>
        <dbReference type="SAM" id="Phobius"/>
    </source>
</evidence>
<gene>
    <name evidence="7" type="ORF">SNR37_003193</name>
</gene>
<comment type="caution">
    <text evidence="7">The sequence shown here is derived from an EMBL/GenBank/DDBJ whole genome shotgun (WGS) entry which is preliminary data.</text>
</comment>
<feature type="transmembrane region" description="Helical" evidence="4">
    <location>
        <begin position="307"/>
        <end position="324"/>
    </location>
</feature>
<dbReference type="InterPro" id="IPR020846">
    <property type="entry name" value="MFS_dom"/>
</dbReference>
<dbReference type="Pfam" id="PF07690">
    <property type="entry name" value="MFS_1"/>
    <property type="match status" value="1"/>
</dbReference>
<feature type="transmembrane region" description="Helical" evidence="4">
    <location>
        <begin position="108"/>
        <end position="129"/>
    </location>
</feature>
<reference evidence="7 8" key="2">
    <citation type="submission" date="2023-12" db="EMBL/GenBank/DDBJ databases">
        <authorList>
            <consortium name="Cladostephus spongiosus"/>
            <person name="Lorente B."/>
            <person name="Cabral C."/>
            <person name="Frias J."/>
            <person name="Faria J."/>
            <person name="Toubarro D."/>
        </authorList>
    </citation>
    <scope>NUCLEOTIDE SEQUENCE [LARGE SCALE GENOMIC DNA]</scope>
    <source>
        <strain evidence="7 8">ZMCS4</strain>
    </source>
</reference>
<keyword evidence="1 4" id="KW-0812">Transmembrane</keyword>
<evidence type="ECO:0000313" key="8">
    <source>
        <dbReference type="Proteomes" id="UP001310248"/>
    </source>
</evidence>
<organism evidence="7 8">
    <name type="scientific">Agarivorans aestuarii</name>
    <dbReference type="NCBI Taxonomy" id="1563703"/>
    <lineage>
        <taxon>Bacteria</taxon>
        <taxon>Pseudomonadati</taxon>
        <taxon>Pseudomonadota</taxon>
        <taxon>Gammaproteobacteria</taxon>
        <taxon>Alteromonadales</taxon>
        <taxon>Alteromonadaceae</taxon>
        <taxon>Agarivorans</taxon>
    </lineage>
</organism>
<evidence type="ECO:0000256" key="1">
    <source>
        <dbReference type="ARBA" id="ARBA00022692"/>
    </source>
</evidence>
<evidence type="ECO:0000256" key="5">
    <source>
        <dbReference type="SAM" id="SignalP"/>
    </source>
</evidence>
<dbReference type="RefSeq" id="WP_329775013.1">
    <property type="nucleotide sequence ID" value="NZ_JAYDYW010000006.1"/>
</dbReference>
<feature type="chain" id="PRO_5045844836" evidence="5">
    <location>
        <begin position="31"/>
        <end position="398"/>
    </location>
</feature>
<sequence>MTDLSHNSANNPSLNKGLLLLMSSAVSATAANLYYNQPLLPQMGQELQLSGEALGAIPAATQFGYAAALLLISPLGDNMSRKGLIAVLSFFLVSASLLAFSAQNLAMLLGAVFVIGLSANITQQLIPFAASLSSPEQKGRVIGTMMTGLTIGILLSRTVSGVVGEHLGWRAVFAMSAAIALVFGLLLYRYLPSNTPAGKLPYPKLVASMFGLAKKHPALRTSALTGALWFAAFNALWATLALHVGEAPFNYNAQQAGLFGIIALAGVSGAKLSGLYVTKFGSRNMISAALLLIAAGFAISANWGDSLLGLIVGIILIDFGVFSAQVSNQVRVFSIDPAAQSRINGIYMLGYYLGGAFGSLLGVRVFDQYGWSGVALFSITLILCSLWVNSRKAGTPAN</sequence>
<feature type="transmembrane region" description="Helical" evidence="4">
    <location>
        <begin position="54"/>
        <end position="72"/>
    </location>
</feature>
<accession>A0ABU7G3G6</accession>
<dbReference type="PANTHER" id="PTHR42910">
    <property type="entry name" value="TRANSPORTER SCO4007-RELATED"/>
    <property type="match status" value="1"/>
</dbReference>
<feature type="transmembrane region" description="Helical" evidence="4">
    <location>
        <begin position="345"/>
        <end position="363"/>
    </location>
</feature>